<evidence type="ECO:0008006" key="13">
    <source>
        <dbReference type="Google" id="ProtNLM"/>
    </source>
</evidence>
<evidence type="ECO:0000256" key="7">
    <source>
        <dbReference type="SAM" id="Phobius"/>
    </source>
</evidence>
<dbReference type="InParanoid" id="T0PLT4"/>
<reference evidence="11 12" key="1">
    <citation type="submission" date="2012-04" db="EMBL/GenBank/DDBJ databases">
        <title>The Genome Sequence of Saprolegnia declina VS20.</title>
        <authorList>
            <consortium name="The Broad Institute Genome Sequencing Platform"/>
            <person name="Russ C."/>
            <person name="Nusbaum C."/>
            <person name="Tyler B."/>
            <person name="van West P."/>
            <person name="Dieguez-Uribeondo J."/>
            <person name="de Bruijn I."/>
            <person name="Tripathy S."/>
            <person name="Jiang R."/>
            <person name="Young S.K."/>
            <person name="Zeng Q."/>
            <person name="Gargeya S."/>
            <person name="Fitzgerald M."/>
            <person name="Haas B."/>
            <person name="Abouelleil A."/>
            <person name="Alvarado L."/>
            <person name="Arachchi H.M."/>
            <person name="Berlin A."/>
            <person name="Chapman S.B."/>
            <person name="Goldberg J."/>
            <person name="Griggs A."/>
            <person name="Gujja S."/>
            <person name="Hansen M."/>
            <person name="Howarth C."/>
            <person name="Imamovic A."/>
            <person name="Larimer J."/>
            <person name="McCowen C."/>
            <person name="Montmayeur A."/>
            <person name="Murphy C."/>
            <person name="Neiman D."/>
            <person name="Pearson M."/>
            <person name="Priest M."/>
            <person name="Roberts A."/>
            <person name="Saif S."/>
            <person name="Shea T."/>
            <person name="Sisk P."/>
            <person name="Sykes S."/>
            <person name="Wortman J."/>
            <person name="Nusbaum C."/>
            <person name="Birren B."/>
        </authorList>
    </citation>
    <scope>NUCLEOTIDE SEQUENCE [LARGE SCALE GENOMIC DNA]</scope>
    <source>
        <strain evidence="11 12">VS20</strain>
    </source>
</reference>
<feature type="domain" description="CSC1/OSCA1-like 7TM region" evidence="8">
    <location>
        <begin position="405"/>
        <end position="682"/>
    </location>
</feature>
<dbReference type="eggNOG" id="KOG1134">
    <property type="taxonomic scope" value="Eukaryota"/>
</dbReference>
<evidence type="ECO:0000313" key="12">
    <source>
        <dbReference type="Proteomes" id="UP000030762"/>
    </source>
</evidence>
<evidence type="ECO:0000259" key="9">
    <source>
        <dbReference type="Pfam" id="PF13967"/>
    </source>
</evidence>
<dbReference type="GO" id="GO:0005227">
    <property type="term" value="F:calcium-activated cation channel activity"/>
    <property type="evidence" value="ECO:0007669"/>
    <property type="project" value="InterPro"/>
</dbReference>
<comment type="similarity">
    <text evidence="2">Belongs to the CSC1 (TC 1.A.17) family.</text>
</comment>
<sequence>MASPHAHHVDTDPDAAILLSIEIYLSLLVLGFVAFELLRPRLLVYFNCRATDPKASCPLAETVYDFGGWIAPVLRATDDEIMEFCGLDALCYLRFLRLGRNIAGASILLSFGLMPIYATAVRPDGEALNVTSAQDVAARLAMANMNVSLDPNRLWAPVAAGFVITIYTLRLLVAEYKVYVSRRHEFLGRDGLQQYTVIMNDLPPQLRTHEALTKYLHKLFPTMVDSVHMAMECRELEAQVAKRERVRGDLERAMVTAVQTGHRPTTSFKRGQVDAIDHFSQLLEKLNISIRTEIETLRGYQAKLHEVMNEDSLEDALCVSSMHDSNEDDDDKAPEFDPIPITTMLSFMRPSAFVTFNTLQATQSALQMLQTDTPSEMLVRPAPDPADILWDNLGRTLNSLSSWQLASTLATLVIIVLWSVPTVLATTLGAMDQWRDQYTSVDQTLHDHPWLVDFCKQMAPLGLVALSGLAPYVFGALSRREGLASQTEVDASTFSKLVTFQFVQTFVVALLSGSLNSLLPVLIDSPYLFVTIFSEALSLQASLYISIMAILTGLVLPCKLFRVGSFLRGFLYHVFAPHVTPRERRSPWKWLAPMSAIETCSQSTILPSYFLVLLLVLVFCPMTPLVGYFGGLLFLVSDVVYRRLFFFVYAPGRFTTGVYWPSMYTCIVRALYMAQLILIALMWVKVSDAWTNRVEVRSGPKTSVSVFEQYAYWFAMAPSIVVTFLPLLTYVVDHRVRALYPRASTFLPLVDCYRIDSVRTSSQFVRAPAEQHRDNSMYVQPALRSGSGLKTEFTFAQAQRMFKPVKPASQATTAGGDHYASMQEDAC</sequence>
<dbReference type="Pfam" id="PF13967">
    <property type="entry name" value="RSN1_TM"/>
    <property type="match status" value="1"/>
</dbReference>
<keyword evidence="6 7" id="KW-0472">Membrane</keyword>
<evidence type="ECO:0000256" key="4">
    <source>
        <dbReference type="ARBA" id="ARBA00022692"/>
    </source>
</evidence>
<feature type="transmembrane region" description="Helical" evidence="7">
    <location>
        <begin position="543"/>
        <end position="561"/>
    </location>
</feature>
<dbReference type="AlphaFoldDB" id="T0PLT4"/>
<feature type="transmembrane region" description="Helical" evidence="7">
    <location>
        <begin position="154"/>
        <end position="173"/>
    </location>
</feature>
<feature type="transmembrane region" description="Helical" evidence="7">
    <location>
        <begin position="667"/>
        <end position="684"/>
    </location>
</feature>
<keyword evidence="4 7" id="KW-0812">Transmembrane</keyword>
<dbReference type="Pfam" id="PF02714">
    <property type="entry name" value="RSN1_7TM"/>
    <property type="match status" value="1"/>
</dbReference>
<evidence type="ECO:0000256" key="2">
    <source>
        <dbReference type="ARBA" id="ARBA00007779"/>
    </source>
</evidence>
<feature type="transmembrane region" description="Helical" evidence="7">
    <location>
        <begin position="15"/>
        <end position="35"/>
    </location>
</feature>
<dbReference type="PANTHER" id="PTHR13018:SF5">
    <property type="entry name" value="RE44586P"/>
    <property type="match status" value="1"/>
</dbReference>
<gene>
    <name evidence="11" type="ORF">SDRG_15836</name>
</gene>
<feature type="transmembrane region" description="Helical" evidence="7">
    <location>
        <begin position="710"/>
        <end position="732"/>
    </location>
</feature>
<dbReference type="EMBL" id="JH767234">
    <property type="protein sequence ID" value="EQC26349.1"/>
    <property type="molecule type" value="Genomic_DNA"/>
</dbReference>
<evidence type="ECO:0000313" key="11">
    <source>
        <dbReference type="EMBL" id="EQC26349.1"/>
    </source>
</evidence>
<organism evidence="11 12">
    <name type="scientific">Saprolegnia diclina (strain VS20)</name>
    <dbReference type="NCBI Taxonomy" id="1156394"/>
    <lineage>
        <taxon>Eukaryota</taxon>
        <taxon>Sar</taxon>
        <taxon>Stramenopiles</taxon>
        <taxon>Oomycota</taxon>
        <taxon>Saprolegniomycetes</taxon>
        <taxon>Saprolegniales</taxon>
        <taxon>Saprolegniaceae</taxon>
        <taxon>Saprolegnia</taxon>
    </lineage>
</organism>
<dbReference type="RefSeq" id="XP_008620242.1">
    <property type="nucleotide sequence ID" value="XM_008622020.1"/>
</dbReference>
<evidence type="ECO:0000256" key="5">
    <source>
        <dbReference type="ARBA" id="ARBA00022989"/>
    </source>
</evidence>
<feature type="domain" description="CSC1/OSCA1-like cytosolic" evidence="10">
    <location>
        <begin position="349"/>
        <end position="392"/>
    </location>
</feature>
<evidence type="ECO:0000256" key="1">
    <source>
        <dbReference type="ARBA" id="ARBA00004141"/>
    </source>
</evidence>
<dbReference type="InterPro" id="IPR003864">
    <property type="entry name" value="CSC1/OSCA1-like_7TM"/>
</dbReference>
<feature type="domain" description="CSC1/OSCA1-like N-terminal transmembrane" evidence="9">
    <location>
        <begin position="17"/>
        <end position="175"/>
    </location>
</feature>
<protein>
    <recommendedName>
        <fullName evidence="13">CSC1/OSCA1-like 7TM region domain-containing protein</fullName>
    </recommendedName>
</protein>
<feature type="transmembrane region" description="Helical" evidence="7">
    <location>
        <begin position="640"/>
        <end position="660"/>
    </location>
</feature>
<dbReference type="InterPro" id="IPR032880">
    <property type="entry name" value="CSC1/OSCA1-like_N"/>
</dbReference>
<feature type="transmembrane region" description="Helical" evidence="7">
    <location>
        <begin position="609"/>
        <end position="634"/>
    </location>
</feature>
<dbReference type="VEuPathDB" id="FungiDB:SDRG_15836"/>
<evidence type="ECO:0000259" key="8">
    <source>
        <dbReference type="Pfam" id="PF02714"/>
    </source>
</evidence>
<keyword evidence="3" id="KW-0813">Transport</keyword>
<dbReference type="InterPro" id="IPR045122">
    <property type="entry name" value="Csc1-like"/>
</dbReference>
<comment type="subcellular location">
    <subcellularLocation>
        <location evidence="1">Membrane</location>
        <topology evidence="1">Multi-pass membrane protein</topology>
    </subcellularLocation>
</comment>
<feature type="transmembrane region" description="Helical" evidence="7">
    <location>
        <begin position="458"/>
        <end position="477"/>
    </location>
</feature>
<feature type="transmembrane region" description="Helical" evidence="7">
    <location>
        <begin position="405"/>
        <end position="431"/>
    </location>
</feature>
<dbReference type="InterPro" id="IPR027815">
    <property type="entry name" value="CSC1/OSCA1-like_cyt"/>
</dbReference>
<proteinExistence type="inferred from homology"/>
<evidence type="ECO:0000256" key="3">
    <source>
        <dbReference type="ARBA" id="ARBA00022448"/>
    </source>
</evidence>
<dbReference type="Proteomes" id="UP000030762">
    <property type="component" value="Unassembled WGS sequence"/>
</dbReference>
<dbReference type="OMA" id="AYKPPWM"/>
<keyword evidence="12" id="KW-1185">Reference proteome</keyword>
<feature type="transmembrane region" description="Helical" evidence="7">
    <location>
        <begin position="102"/>
        <end position="120"/>
    </location>
</feature>
<name>T0PLT4_SAPDV</name>
<evidence type="ECO:0000259" key="10">
    <source>
        <dbReference type="Pfam" id="PF14703"/>
    </source>
</evidence>
<feature type="domain" description="CSC1/OSCA1-like cytosolic" evidence="10">
    <location>
        <begin position="194"/>
        <end position="298"/>
    </location>
</feature>
<accession>T0PLT4</accession>
<dbReference type="PANTHER" id="PTHR13018">
    <property type="entry name" value="PROBABLE MEMBRANE PROTEIN DUF221-RELATED"/>
    <property type="match status" value="1"/>
</dbReference>
<dbReference type="GeneID" id="19956563"/>
<evidence type="ECO:0000256" key="6">
    <source>
        <dbReference type="ARBA" id="ARBA00023136"/>
    </source>
</evidence>
<dbReference type="GO" id="GO:0005886">
    <property type="term" value="C:plasma membrane"/>
    <property type="evidence" value="ECO:0007669"/>
    <property type="project" value="TreeGrafter"/>
</dbReference>
<keyword evidence="5 7" id="KW-1133">Transmembrane helix</keyword>
<dbReference type="Pfam" id="PF14703">
    <property type="entry name" value="PHM7_cyt"/>
    <property type="match status" value="2"/>
</dbReference>
<dbReference type="OrthoDB" id="1689567at2759"/>
<feature type="transmembrane region" description="Helical" evidence="7">
    <location>
        <begin position="498"/>
        <end position="523"/>
    </location>
</feature>